<organism evidence="2 3">
    <name type="scientific">Lactuca sativa</name>
    <name type="common">Garden lettuce</name>
    <dbReference type="NCBI Taxonomy" id="4236"/>
    <lineage>
        <taxon>Eukaryota</taxon>
        <taxon>Viridiplantae</taxon>
        <taxon>Streptophyta</taxon>
        <taxon>Embryophyta</taxon>
        <taxon>Tracheophyta</taxon>
        <taxon>Spermatophyta</taxon>
        <taxon>Magnoliopsida</taxon>
        <taxon>eudicotyledons</taxon>
        <taxon>Gunneridae</taxon>
        <taxon>Pentapetalae</taxon>
        <taxon>asterids</taxon>
        <taxon>campanulids</taxon>
        <taxon>Asterales</taxon>
        <taxon>Asteraceae</taxon>
        <taxon>Cichorioideae</taxon>
        <taxon>Cichorieae</taxon>
        <taxon>Lactucinae</taxon>
        <taxon>Lactuca</taxon>
    </lineage>
</organism>
<evidence type="ECO:0000313" key="2">
    <source>
        <dbReference type="EMBL" id="KAJ0221456.1"/>
    </source>
</evidence>
<feature type="region of interest" description="Disordered" evidence="1">
    <location>
        <begin position="65"/>
        <end position="85"/>
    </location>
</feature>
<dbReference type="Proteomes" id="UP000235145">
    <property type="component" value="Unassembled WGS sequence"/>
</dbReference>
<dbReference type="PANTHER" id="PTHR34222:SF96">
    <property type="entry name" value="GAG-PRE-INTEGRASE DOMAIN, GAG-POLYPEPTIDE OF LTR COPIA-TYPE-RELATED"/>
    <property type="match status" value="1"/>
</dbReference>
<gene>
    <name evidence="2" type="ORF">LSAT_V11C200052230</name>
</gene>
<accession>A0A9R1WFB1</accession>
<dbReference type="EMBL" id="NBSK02000002">
    <property type="protein sequence ID" value="KAJ0221456.1"/>
    <property type="molecule type" value="Genomic_DNA"/>
</dbReference>
<sequence length="284" mass="32045">MSFSWDSMKFFRTIKTQILSTKPMPSLGTTNHLIAEDEQQRNIITARKVNVDAVAYQINAQLNTEKSQNEKKNRESLKCKHSGKTSHTIDGCFEKIGYPEWWETLDSSPIPGSTLEQYTRLIKQLSETQKPEINMAGKHIFNIPWVIDSGATEHVAYDVPLRIPNGDSVPVQGVGNANLPYNIKIDDDLPTRKLIGMGRCENGLYNMEEMDKKVAIMAVKTDSEIWHKSLSHSSKLHHIESIGSVVNIENCDSCIRAKQTRLPFPNSNIKTSCFELIHCDTWGG</sequence>
<reference evidence="2 3" key="1">
    <citation type="journal article" date="2017" name="Nat. Commun.">
        <title>Genome assembly with in vitro proximity ligation data and whole-genome triplication in lettuce.</title>
        <authorList>
            <person name="Reyes-Chin-Wo S."/>
            <person name="Wang Z."/>
            <person name="Yang X."/>
            <person name="Kozik A."/>
            <person name="Arikit S."/>
            <person name="Song C."/>
            <person name="Xia L."/>
            <person name="Froenicke L."/>
            <person name="Lavelle D.O."/>
            <person name="Truco M.J."/>
            <person name="Xia R."/>
            <person name="Zhu S."/>
            <person name="Xu C."/>
            <person name="Xu H."/>
            <person name="Xu X."/>
            <person name="Cox K."/>
            <person name="Korf I."/>
            <person name="Meyers B.C."/>
            <person name="Michelmore R.W."/>
        </authorList>
    </citation>
    <scope>NUCLEOTIDE SEQUENCE [LARGE SCALE GENOMIC DNA]</scope>
    <source>
        <strain evidence="3">cv. Salinas</strain>
        <tissue evidence="2">Seedlings</tissue>
    </source>
</reference>
<comment type="caution">
    <text evidence="2">The sequence shown here is derived from an EMBL/GenBank/DDBJ whole genome shotgun (WGS) entry which is preliminary data.</text>
</comment>
<keyword evidence="3" id="KW-1185">Reference proteome</keyword>
<dbReference type="PANTHER" id="PTHR34222">
    <property type="entry name" value="GAG_PRE-INTEGRS DOMAIN-CONTAINING PROTEIN"/>
    <property type="match status" value="1"/>
</dbReference>
<evidence type="ECO:0000256" key="1">
    <source>
        <dbReference type="SAM" id="MobiDB-lite"/>
    </source>
</evidence>
<protein>
    <recommendedName>
        <fullName evidence="4">GAG-pre-integrase domain-containing protein</fullName>
    </recommendedName>
</protein>
<proteinExistence type="predicted"/>
<evidence type="ECO:0000313" key="3">
    <source>
        <dbReference type="Proteomes" id="UP000235145"/>
    </source>
</evidence>
<name>A0A9R1WFB1_LACSA</name>
<evidence type="ECO:0008006" key="4">
    <source>
        <dbReference type="Google" id="ProtNLM"/>
    </source>
</evidence>
<feature type="compositionally biased region" description="Basic and acidic residues" evidence="1">
    <location>
        <begin position="67"/>
        <end position="78"/>
    </location>
</feature>
<dbReference type="AlphaFoldDB" id="A0A9R1WFB1"/>